<dbReference type="Proteomes" id="UP000012174">
    <property type="component" value="Unassembled WGS sequence"/>
</dbReference>
<dbReference type="EMBL" id="KB707255">
    <property type="protein sequence ID" value="EMR63234.1"/>
    <property type="molecule type" value="Genomic_DNA"/>
</dbReference>
<gene>
    <name evidence="3" type="ORF">UCREL1_9812</name>
</gene>
<dbReference type="KEGG" id="ela:UCREL1_9812"/>
<dbReference type="OrthoDB" id="4666783at2759"/>
<evidence type="ECO:0000256" key="1">
    <source>
        <dbReference type="SAM" id="MobiDB-lite"/>
    </source>
</evidence>
<reference evidence="4" key="1">
    <citation type="journal article" date="2013" name="Genome Announc.">
        <title>Draft genome sequence of the grapevine dieback fungus Eutypa lata UCR-EL1.</title>
        <authorList>
            <person name="Blanco-Ulate B."/>
            <person name="Rolshausen P.E."/>
            <person name="Cantu D."/>
        </authorList>
    </citation>
    <scope>NUCLEOTIDE SEQUENCE [LARGE SCALE GENOMIC DNA]</scope>
    <source>
        <strain evidence="4">UCR-EL1</strain>
    </source>
</reference>
<sequence>MTTNQLPSIDLLSTYKQYKADTESIAGWLAETSIKCGYELPLPPSGRLKGKARKEAKMASSSTSTPANPSSSPPPSPPKYTVRVADFVPMAKTIAECNKPKVSIPDALHNLFERAIEARHKFNEYYKGIRVRHGNRESIKRHLHFVGVLKTAWNTLRPSNAAQGQATQRAETDGASNPFSSILSNRFAGLQIEDLDHVPDATEGEENPSPSSSSSGSDDSYQLPETGPAAITRDEDDIEADFFFAVLSFCLEIMQVRAFTQRIWASYRKGGMELIQATLLTNTAILLVRQAENELEGIIERPRAYPASKYPVWTLPGIILWHEHDLVDQNVRMDDYVKVSAELFTINCEHGELFFWDAFNALKACAHHITRRPKNVILHDLSSAYRSISDTQRRIFRLFPLFQLTTLALPRDQGNEEVSRAIRTICESQTIPIWAAFSIQALLDIQDELADEPRKAVEELQQHTREAVGEFRAVRTEDFQFLYDRKPIEYLKGVLGTLEDIALKDKYGRNLKVISQRDPTQYTGSEPDAFLRQNPLRCGMLKYDLYLQLHKHALEHEGKSRWLTNMMHVYVACRSVYPDDPVWPDMEWVLRRQDKNHLFSGGVPQSMAEALEKFLLGLGVEASSFMSNENNPPEYLEFDPRQTRRVSNLSVLAGCFEEWMDGSGSTGDDAGVTDVEGWVANLTMRIHDPAALTSTAQLFGMSDSRISALRTQWGQSCRSIPEICNTLAYWFQNESVDLFTNWLSMFSTCEDLWRQIAVFAAAAMEGGGSAARFEIPEDLVPGILAQAREVEARAVETEQEDRNTFVRDHATLLAGAWRIMKAAFTAQDVVYNGVSDLPRKCCRGDILLLKLARMFCEQSPQCLVQVGIVQKELYKHWSEAYTGRSAVWMYLYTSHIFMQDMSNDSMLYMPR</sequence>
<dbReference type="PANTHER" id="PTHR38795">
    <property type="entry name" value="DUF6604 DOMAIN-CONTAINING PROTEIN"/>
    <property type="match status" value="1"/>
</dbReference>
<dbReference type="eggNOG" id="ENOG502RZSK">
    <property type="taxonomic scope" value="Eukaryota"/>
</dbReference>
<protein>
    <recommendedName>
        <fullName evidence="2">DUF6604 domain-containing protein</fullName>
    </recommendedName>
</protein>
<name>M7SAP2_EUTLA</name>
<organism evidence="3 4">
    <name type="scientific">Eutypa lata (strain UCR-EL1)</name>
    <name type="common">Grapevine dieback disease fungus</name>
    <name type="synonym">Eutypa armeniacae</name>
    <dbReference type="NCBI Taxonomy" id="1287681"/>
    <lineage>
        <taxon>Eukaryota</taxon>
        <taxon>Fungi</taxon>
        <taxon>Dikarya</taxon>
        <taxon>Ascomycota</taxon>
        <taxon>Pezizomycotina</taxon>
        <taxon>Sordariomycetes</taxon>
        <taxon>Xylariomycetidae</taxon>
        <taxon>Xylariales</taxon>
        <taxon>Diatrypaceae</taxon>
        <taxon>Eutypa</taxon>
    </lineage>
</organism>
<dbReference type="OMA" id="TICESQT"/>
<dbReference type="HOGENOM" id="CLU_319109_0_0_1"/>
<evidence type="ECO:0000259" key="2">
    <source>
        <dbReference type="Pfam" id="PF20253"/>
    </source>
</evidence>
<feature type="domain" description="DUF6604" evidence="2">
    <location>
        <begin position="16"/>
        <end position="296"/>
    </location>
</feature>
<feature type="region of interest" description="Disordered" evidence="1">
    <location>
        <begin position="38"/>
        <end position="80"/>
    </location>
</feature>
<feature type="compositionally biased region" description="Low complexity" evidence="1">
    <location>
        <begin position="59"/>
        <end position="70"/>
    </location>
</feature>
<feature type="region of interest" description="Disordered" evidence="1">
    <location>
        <begin position="199"/>
        <end position="227"/>
    </location>
</feature>
<dbReference type="AlphaFoldDB" id="M7SAP2"/>
<keyword evidence="4" id="KW-1185">Reference proteome</keyword>
<accession>M7SAP2</accession>
<evidence type="ECO:0000313" key="3">
    <source>
        <dbReference type="EMBL" id="EMR63234.1"/>
    </source>
</evidence>
<dbReference type="PANTHER" id="PTHR38795:SF1">
    <property type="entry name" value="DUF6604 DOMAIN-CONTAINING PROTEIN"/>
    <property type="match status" value="1"/>
</dbReference>
<proteinExistence type="predicted"/>
<dbReference type="Pfam" id="PF20253">
    <property type="entry name" value="DUF6604"/>
    <property type="match status" value="1"/>
</dbReference>
<dbReference type="STRING" id="1287681.M7SAP2"/>
<dbReference type="InterPro" id="IPR046539">
    <property type="entry name" value="DUF6604"/>
</dbReference>
<evidence type="ECO:0000313" key="4">
    <source>
        <dbReference type="Proteomes" id="UP000012174"/>
    </source>
</evidence>
<feature type="compositionally biased region" description="Low complexity" evidence="1">
    <location>
        <begin position="208"/>
        <end position="220"/>
    </location>
</feature>